<evidence type="ECO:0000259" key="18">
    <source>
        <dbReference type="SMART" id="SM01329"/>
    </source>
</evidence>
<feature type="site" description="Critical for catalysis" evidence="15">
    <location>
        <position position="175"/>
    </location>
</feature>
<dbReference type="GO" id="GO:0000287">
    <property type="term" value="F:magnesium ion binding"/>
    <property type="evidence" value="ECO:0007669"/>
    <property type="project" value="InterPro"/>
</dbReference>
<feature type="binding site" evidence="12">
    <location>
        <position position="129"/>
    </location>
    <ligand>
        <name>D-threo-isocitrate</name>
        <dbReference type="ChEBI" id="CHEBI:15562"/>
    </ligand>
</feature>
<keyword evidence="5 17" id="KW-0816">Tricarboxylic acid cycle</keyword>
<feature type="binding site" evidence="12">
    <location>
        <position position="168"/>
    </location>
    <ligand>
        <name>D-threo-isocitrate</name>
        <dbReference type="ChEBI" id="CHEBI:15562"/>
    </ligand>
</feature>
<evidence type="ECO:0000256" key="9">
    <source>
        <dbReference type="ARBA" id="ARBA00023002"/>
    </source>
</evidence>
<dbReference type="EC" id="1.1.1.42" evidence="17"/>
<evidence type="ECO:0000256" key="6">
    <source>
        <dbReference type="ARBA" id="ARBA00022723"/>
    </source>
</evidence>
<dbReference type="Pfam" id="PF00180">
    <property type="entry name" value="Iso_dh"/>
    <property type="match status" value="1"/>
</dbReference>
<dbReference type="RefSeq" id="WP_420196447.1">
    <property type="nucleotide sequence ID" value="NZ_LS483254.1"/>
</dbReference>
<sequence length="432" mass="47240">MTERVRVPEGGEPIAMTPRGLEVPPRPIVPYIRGDGIGVDITPVMIRVVDAAVEKAYGGKRKIAWMKVYAGDEAIAHYHPGLTEEEIKAIPPEERQKLYLPEETAEAIAKHLVAIKGPLTTPVGGGIRSLNVTLRQILDLYACVRPVKHIGTPAPVREPEKVDMVFFRENTEDVYAGIEWRAGSPEADKVIAWLRREMKVKSIRFPERCGIGVKPISEEGSKRLVKAAIDYAIADGRTKVTLVHKGNIMKFTEGAFRDWGYEVGKTYPQIVTEDEVATTYGGVVPPGKIVLNDRIADQFFQQMLLRPDEYSVIATTNLNGDYMTDAAAAQVGGLGVAPGANINYATGHAVFEATHGTAPKYAGQDKVNPGSLILSAVEMLKYLGWREPADAILRAISAAIASKRVTYDLERLMPGATLVSCSQFGEEIVKHL</sequence>
<evidence type="ECO:0000313" key="19">
    <source>
        <dbReference type="EMBL" id="SQD92758.1"/>
    </source>
</evidence>
<evidence type="ECO:0000256" key="10">
    <source>
        <dbReference type="ARBA" id="ARBA00023211"/>
    </source>
</evidence>
<keyword evidence="20" id="KW-1185">Reference proteome</keyword>
<feature type="binding site" evidence="12">
    <location>
        <position position="131"/>
    </location>
    <ligand>
        <name>D-threo-isocitrate</name>
        <dbReference type="ChEBI" id="CHEBI:15562"/>
    </ligand>
</feature>
<evidence type="ECO:0000256" key="15">
    <source>
        <dbReference type="PIRSR" id="PIRSR604439-4"/>
    </source>
</evidence>
<dbReference type="NCBIfam" id="TIGR00183">
    <property type="entry name" value="prok_nadp_idh"/>
    <property type="match status" value="1"/>
</dbReference>
<dbReference type="GO" id="GO:0004450">
    <property type="term" value="F:isocitrate dehydrogenase (NADP+) activity"/>
    <property type="evidence" value="ECO:0007669"/>
    <property type="project" value="UniProtKB-UniRule"/>
</dbReference>
<evidence type="ECO:0000313" key="20">
    <source>
        <dbReference type="Proteomes" id="UP000249818"/>
    </source>
</evidence>
<feature type="binding site" evidence="13">
    <location>
        <position position="368"/>
    </location>
    <ligand>
        <name>NADP(+)</name>
        <dbReference type="ChEBI" id="CHEBI:58349"/>
    </ligand>
</feature>
<feature type="modified residue" description="N6-succinyllysine" evidence="16">
    <location>
        <position position="116"/>
    </location>
</feature>
<comment type="subunit">
    <text evidence="3">Homodimer.</text>
</comment>
<dbReference type="GO" id="GO:0006097">
    <property type="term" value="P:glyoxylate cycle"/>
    <property type="evidence" value="ECO:0007669"/>
    <property type="project" value="UniProtKB-KW"/>
</dbReference>
<keyword evidence="9 19" id="KW-0560">Oxidoreductase</keyword>
<evidence type="ECO:0000256" key="14">
    <source>
        <dbReference type="PIRSR" id="PIRSR604439-3"/>
    </source>
</evidence>
<evidence type="ECO:0000256" key="5">
    <source>
        <dbReference type="ARBA" id="ARBA00022532"/>
    </source>
</evidence>
<dbReference type="SMART" id="SM01329">
    <property type="entry name" value="Iso_dh"/>
    <property type="match status" value="1"/>
</dbReference>
<name>A0A2X3KVZ8_9BACT</name>
<feature type="binding site" evidence="13">
    <location>
        <position position="411"/>
    </location>
    <ligand>
        <name>NADP(+)</name>
        <dbReference type="ChEBI" id="CHEBI:58349"/>
    </ligand>
</feature>
<evidence type="ECO:0000256" key="16">
    <source>
        <dbReference type="PIRSR" id="PIRSR604439-5"/>
    </source>
</evidence>
<dbReference type="SUPFAM" id="SSF53659">
    <property type="entry name" value="Isocitrate/Isopropylmalate dehydrogenase-like"/>
    <property type="match status" value="1"/>
</dbReference>
<keyword evidence="6 17" id="KW-0479">Metal-binding</keyword>
<keyword evidence="8 13" id="KW-0521">NADP</keyword>
<evidence type="ECO:0000256" key="8">
    <source>
        <dbReference type="ARBA" id="ARBA00022857"/>
    </source>
</evidence>
<dbReference type="Proteomes" id="UP000249818">
    <property type="component" value="Chromosome BARAN1"/>
</dbReference>
<keyword evidence="10 14" id="KW-0464">Manganese</keyword>
<dbReference type="InterPro" id="IPR004439">
    <property type="entry name" value="Isocitrate_DH_NADP_dimer_prok"/>
</dbReference>
<feature type="binding site" evidence="13">
    <location>
        <position position="120"/>
    </location>
    <ligand>
        <name>NADP(+)</name>
        <dbReference type="ChEBI" id="CHEBI:58349"/>
    </ligand>
</feature>
<gene>
    <name evidence="19" type="primary">icd</name>
    <name evidence="19" type="ORF">BARAN1_0734</name>
</gene>
<feature type="binding site" evidence="12">
    <location>
        <position position="135"/>
    </location>
    <ligand>
        <name>D-threo-isocitrate</name>
        <dbReference type="ChEBI" id="CHEBI:15562"/>
    </ligand>
</feature>
<comment type="cofactor">
    <cofactor evidence="14">
        <name>Mg(2+)</name>
        <dbReference type="ChEBI" id="CHEBI:18420"/>
    </cofactor>
    <cofactor evidence="14">
        <name>Mn(2+)</name>
        <dbReference type="ChEBI" id="CHEBI:29035"/>
    </cofactor>
    <text evidence="14">Binds 1 Mg(2+) or Mn(2+) ion per subunit.</text>
</comment>
<feature type="binding site" evidence="13">
    <location>
        <begin position="355"/>
        <end position="361"/>
    </location>
    <ligand>
        <name>NADP(+)</name>
        <dbReference type="ChEBI" id="CHEBI:58349"/>
    </ligand>
</feature>
<evidence type="ECO:0000256" key="3">
    <source>
        <dbReference type="ARBA" id="ARBA00011738"/>
    </source>
</evidence>
<dbReference type="GO" id="GO:0006099">
    <property type="term" value="P:tricarboxylic acid cycle"/>
    <property type="evidence" value="ECO:0007669"/>
    <property type="project" value="UniProtKB-UniRule"/>
</dbReference>
<dbReference type="EMBL" id="LS483254">
    <property type="protein sequence ID" value="SQD92758.1"/>
    <property type="molecule type" value="Genomic_DNA"/>
</dbReference>
<dbReference type="PANTHER" id="PTHR43504:SF1">
    <property type="entry name" value="ISOCITRATE DEHYDROGENASE [NADP]"/>
    <property type="match status" value="1"/>
</dbReference>
<comment type="catalytic activity">
    <reaction evidence="11">
        <text>D-threo-isocitrate + NADP(+) = 2-oxoglutarate + CO2 + NADPH</text>
        <dbReference type="Rhea" id="RHEA:19629"/>
        <dbReference type="ChEBI" id="CHEBI:15562"/>
        <dbReference type="ChEBI" id="CHEBI:16526"/>
        <dbReference type="ChEBI" id="CHEBI:16810"/>
        <dbReference type="ChEBI" id="CHEBI:57783"/>
        <dbReference type="ChEBI" id="CHEBI:58349"/>
        <dbReference type="EC" id="1.1.1.42"/>
    </reaction>
</comment>
<dbReference type="InterPro" id="IPR024084">
    <property type="entry name" value="IsoPropMal-DH-like_dom"/>
</dbReference>
<evidence type="ECO:0000256" key="13">
    <source>
        <dbReference type="PIRSR" id="PIRSR604439-2"/>
    </source>
</evidence>
<feature type="binding site" evidence="12">
    <location>
        <position position="145"/>
    </location>
    <ligand>
        <name>D-threo-isocitrate</name>
        <dbReference type="ChEBI" id="CHEBI:15562"/>
    </ligand>
</feature>
<dbReference type="PANTHER" id="PTHR43504">
    <property type="entry name" value="ISOCITRATE DEHYDROGENASE [NADP]"/>
    <property type="match status" value="1"/>
</dbReference>
<feature type="binding site" evidence="13">
    <location>
        <position position="407"/>
    </location>
    <ligand>
        <name>NADP(+)</name>
        <dbReference type="ChEBI" id="CHEBI:58349"/>
    </ligand>
</feature>
<dbReference type="InterPro" id="IPR019818">
    <property type="entry name" value="IsoCit/isopropylmalate_DH_CS"/>
</dbReference>
<feature type="binding site" evidence="14">
    <location>
        <position position="321"/>
    </location>
    <ligand>
        <name>Mg(2+)</name>
        <dbReference type="ChEBI" id="CHEBI:18420"/>
    </ligand>
</feature>
<keyword evidence="4 17" id="KW-0329">Glyoxylate bypass</keyword>
<feature type="site" description="Critical for catalysis" evidence="15">
    <location>
        <position position="245"/>
    </location>
</feature>
<dbReference type="KEGG" id="bana:BARAN1_0734"/>
<comment type="cofactor">
    <cofactor evidence="1">
        <name>Mn(2+)</name>
        <dbReference type="ChEBI" id="CHEBI:29035"/>
    </cofactor>
</comment>
<feature type="modified residue" description="Phosphoserine" evidence="16">
    <location>
        <position position="129"/>
    </location>
</feature>
<evidence type="ECO:0000256" key="4">
    <source>
        <dbReference type="ARBA" id="ARBA00022435"/>
    </source>
</evidence>
<dbReference type="NCBIfam" id="NF005425">
    <property type="entry name" value="PRK07006.1"/>
    <property type="match status" value="1"/>
</dbReference>
<feature type="domain" description="Isopropylmalate dehydrogenase-like" evidence="18">
    <location>
        <begin position="28"/>
        <end position="428"/>
    </location>
</feature>
<dbReference type="AlphaFoldDB" id="A0A2X3KVZ8"/>
<comment type="similarity">
    <text evidence="2">Belongs to the isocitrate and isopropylmalate dehydrogenases family.</text>
</comment>
<proteinExistence type="inferred from homology"/>
<evidence type="ECO:0000256" key="17">
    <source>
        <dbReference type="RuleBase" id="RU004446"/>
    </source>
</evidence>
<evidence type="ECO:0000256" key="2">
    <source>
        <dbReference type="ARBA" id="ARBA00007769"/>
    </source>
</evidence>
<protein>
    <recommendedName>
        <fullName evidence="17">Isocitrate dehydrogenase [NADP]</fullName>
        <ecNumber evidence="17">1.1.1.42</ecNumber>
    </recommendedName>
</protein>
<evidence type="ECO:0000256" key="12">
    <source>
        <dbReference type="PIRSR" id="PIRSR604439-1"/>
    </source>
</evidence>
<evidence type="ECO:0000256" key="7">
    <source>
        <dbReference type="ARBA" id="ARBA00022842"/>
    </source>
</evidence>
<keyword evidence="7 14" id="KW-0460">Magnesium</keyword>
<dbReference type="Gene3D" id="3.40.718.10">
    <property type="entry name" value="Isopropylmalate Dehydrogenase"/>
    <property type="match status" value="1"/>
</dbReference>
<evidence type="ECO:0000256" key="11">
    <source>
        <dbReference type="ARBA" id="ARBA00023554"/>
    </source>
</evidence>
<dbReference type="GO" id="GO:0051287">
    <property type="term" value="F:NAD binding"/>
    <property type="evidence" value="ECO:0007669"/>
    <property type="project" value="InterPro"/>
</dbReference>
<reference evidence="20" key="1">
    <citation type="submission" date="2018-05" db="EMBL/GenBank/DDBJ databases">
        <authorList>
            <person name="Hao L."/>
        </authorList>
    </citation>
    <scope>NUCLEOTIDE SEQUENCE [LARGE SCALE GENOMIC DNA]</scope>
</reference>
<dbReference type="PROSITE" id="PS00470">
    <property type="entry name" value="IDH_IMDH"/>
    <property type="match status" value="1"/>
</dbReference>
<evidence type="ECO:0000256" key="1">
    <source>
        <dbReference type="ARBA" id="ARBA00001936"/>
    </source>
</evidence>
<organism evidence="19 20">
    <name type="scientific">Candidatus Bipolaricaulis anaerobius</name>
    <dbReference type="NCBI Taxonomy" id="2026885"/>
    <lineage>
        <taxon>Bacteria</taxon>
        <taxon>Candidatus Bipolaricaulota</taxon>
        <taxon>Candidatus Bipolaricaulia</taxon>
        <taxon>Candidatus Bipolaricaulales</taxon>
        <taxon>Candidatus Bipolaricaulaceae</taxon>
        <taxon>Candidatus Bipolaricaulis</taxon>
    </lineage>
</organism>
<accession>A0A2X3KVZ8</accession>